<dbReference type="EMBL" id="JAIOUQ010000007">
    <property type="protein sequence ID" value="MBZ2165819.1"/>
    <property type="molecule type" value="Genomic_DNA"/>
</dbReference>
<evidence type="ECO:0000313" key="3">
    <source>
        <dbReference type="Proteomes" id="UP000825933"/>
    </source>
</evidence>
<gene>
    <name evidence="2" type="ORF">K8N75_07185</name>
</gene>
<comment type="caution">
    <text evidence="2">The sequence shown here is derived from an EMBL/GenBank/DDBJ whole genome shotgun (WGS) entry which is preliminary data.</text>
</comment>
<protein>
    <submittedName>
        <fullName evidence="2">Type I restriction enzyme HsdR N-terminal domain-containing protein</fullName>
    </submittedName>
</protein>
<accession>A0A8T5UYL6</accession>
<dbReference type="GO" id="GO:0009035">
    <property type="term" value="F:type I site-specific deoxyribonuclease activity"/>
    <property type="evidence" value="ECO:0007669"/>
    <property type="project" value="UniProtKB-EC"/>
</dbReference>
<name>A0A8T5UYL6_9EURY</name>
<dbReference type="AlphaFoldDB" id="A0A8T5UYL6"/>
<dbReference type="RefSeq" id="WP_255590846.1">
    <property type="nucleotide sequence ID" value="NZ_JAIOUQ010000007.1"/>
</dbReference>
<dbReference type="GO" id="GO:0003677">
    <property type="term" value="F:DNA binding"/>
    <property type="evidence" value="ECO:0007669"/>
    <property type="project" value="UniProtKB-KW"/>
</dbReference>
<dbReference type="GO" id="GO:0009307">
    <property type="term" value="P:DNA restriction-modification system"/>
    <property type="evidence" value="ECO:0007669"/>
    <property type="project" value="UniProtKB-KW"/>
</dbReference>
<dbReference type="InterPro" id="IPR007409">
    <property type="entry name" value="Restrct_endonuc_type1_HsdR_N"/>
</dbReference>
<evidence type="ECO:0000259" key="1">
    <source>
        <dbReference type="Pfam" id="PF04313"/>
    </source>
</evidence>
<dbReference type="GO" id="GO:0005524">
    <property type="term" value="F:ATP binding"/>
    <property type="evidence" value="ECO:0007669"/>
    <property type="project" value="UniProtKB-KW"/>
</dbReference>
<organism evidence="2 3">
    <name type="scientific">Methanobacterium spitsbergense</name>
    <dbReference type="NCBI Taxonomy" id="2874285"/>
    <lineage>
        <taxon>Archaea</taxon>
        <taxon>Methanobacteriati</taxon>
        <taxon>Methanobacteriota</taxon>
        <taxon>Methanomada group</taxon>
        <taxon>Methanobacteria</taxon>
        <taxon>Methanobacteriales</taxon>
        <taxon>Methanobacteriaceae</taxon>
        <taxon>Methanobacterium</taxon>
    </lineage>
</organism>
<keyword evidence="3" id="KW-1185">Reference proteome</keyword>
<sequence>MPFIKALGYNIFDPSEVVPEFTADIVGKKGEKVDYAIMSKGNPIILIECKSINDNLDTEKHAQLFRYFMGTEARFGILTNGIIYRFFTDIEKPNTMDSKPFFEFNCIE</sequence>
<dbReference type="Proteomes" id="UP000825933">
    <property type="component" value="Unassembled WGS sequence"/>
</dbReference>
<reference evidence="3" key="1">
    <citation type="journal article" date="2022" name="Microbiol. Resour. Announc.">
        <title>Draft Genome Sequence of a Methanogenic Archaeon from West Spitsbergen Permafrost.</title>
        <authorList>
            <person name="Trubitsyn V."/>
            <person name="Rivkina E."/>
            <person name="Shcherbakova V."/>
        </authorList>
    </citation>
    <scope>NUCLEOTIDE SEQUENCE [LARGE SCALE GENOMIC DNA]</scope>
    <source>
        <strain evidence="3">VT</strain>
    </source>
</reference>
<feature type="domain" description="Restriction endonuclease type I HsdR N-terminal" evidence="1">
    <location>
        <begin position="17"/>
        <end position="94"/>
    </location>
</feature>
<dbReference type="Pfam" id="PF04313">
    <property type="entry name" value="HSDR_N"/>
    <property type="match status" value="1"/>
</dbReference>
<evidence type="ECO:0000313" key="2">
    <source>
        <dbReference type="EMBL" id="MBZ2165819.1"/>
    </source>
</evidence>
<proteinExistence type="predicted"/>